<proteinExistence type="predicted"/>
<organism evidence="1 2">
    <name type="scientific">Streptomyces aureus</name>
    <dbReference type="NCBI Taxonomy" id="193461"/>
    <lineage>
        <taxon>Bacteria</taxon>
        <taxon>Bacillati</taxon>
        <taxon>Actinomycetota</taxon>
        <taxon>Actinomycetes</taxon>
        <taxon>Kitasatosporales</taxon>
        <taxon>Streptomycetaceae</taxon>
        <taxon>Streptomyces</taxon>
    </lineage>
</organism>
<protein>
    <submittedName>
        <fullName evidence="1">Uncharacterized protein</fullName>
    </submittedName>
</protein>
<sequence length="40" mass="4266">MRKPADAVVIELAEGAPYSRLVIETADPRATVTLVEQAIA</sequence>
<dbReference type="Proteomes" id="UP001571476">
    <property type="component" value="Unassembled WGS sequence"/>
</dbReference>
<reference evidence="1 2" key="1">
    <citation type="submission" date="2024-08" db="EMBL/GenBank/DDBJ databases">
        <title>Genome sequence of Streptomyces aureus CACIA-1.46HGO.</title>
        <authorList>
            <person name="Evangelista-Martinez Z."/>
        </authorList>
    </citation>
    <scope>NUCLEOTIDE SEQUENCE [LARGE SCALE GENOMIC DNA]</scope>
    <source>
        <strain evidence="1 2">CACIA-1.46HGO</strain>
    </source>
</reference>
<name>A0ABV4SHY7_9ACTN</name>
<dbReference type="EMBL" id="JBGOSP010000007">
    <property type="protein sequence ID" value="MFA3837821.1"/>
    <property type="molecule type" value="Genomic_DNA"/>
</dbReference>
<evidence type="ECO:0000313" key="2">
    <source>
        <dbReference type="Proteomes" id="UP001571476"/>
    </source>
</evidence>
<accession>A0ABV4SHY7</accession>
<comment type="caution">
    <text evidence="1">The sequence shown here is derived from an EMBL/GenBank/DDBJ whole genome shotgun (WGS) entry which is preliminary data.</text>
</comment>
<keyword evidence="2" id="KW-1185">Reference proteome</keyword>
<evidence type="ECO:0000313" key="1">
    <source>
        <dbReference type="EMBL" id="MFA3837821.1"/>
    </source>
</evidence>
<dbReference type="RefSeq" id="WP_372563151.1">
    <property type="nucleotide sequence ID" value="NZ_JBGOSP010000007.1"/>
</dbReference>
<gene>
    <name evidence="1" type="ORF">ACEG43_16840</name>
</gene>